<gene>
    <name evidence="4" type="ORF">ACFPT7_17560</name>
</gene>
<name>A0ABW1EMC8_9BACT</name>
<evidence type="ECO:0000313" key="4">
    <source>
        <dbReference type="EMBL" id="MFC5864118.1"/>
    </source>
</evidence>
<sequence length="614" mass="67462">MPGLKRCMSILLSTALALGAITAVAQTGETISLSVDATKTPQKLLRAEETLPVKPGPLTLYYPKWIPGEHGPDGPISSLTGLKFEADGRVIPWMRDTLDVFAFHLDVPAGVTTLHASYDYIEPEGGSATDTLLVLEWNEVTLYPDGATSDKLMYEASLKLPEGWKFGSSLSVASSAGNETRFKPISFELLVDSPVISGQYYHVIDLTPPGEPIHHELDLAADSEAALNISPEVQKGLTNVVAESGKLFGARHYRDYHFLLALSDHVAHFGLEHHESNDSRLPERVLISPGAAFMVGSLLPHEFVHSWNGKFRRPEDLTTPDFEKPMQDDLLWGYEGLTDYLGPMLAARSGLWTPEQYREYLASIAASLGPGRPGRTWRPLQDTATGLPMSGGRGWLNWRRSSDYYDEGDLLWLEVATIIHDSTHGEKSIDDFCHAFHGGANNGPEVKTYTFEQLVQSLNAVAPYNWAAFLRKRLDSTSFEAPIGGIENGGWKLVYNSQPIKLPGRRGGAGDAYSIGLQIGEDGTITDSMVGGPAFDAGITSGMKLVGVNGRVYKHDLLEDAIKIGGSMDLMVVIDDYYHTFTVKYEGGERYPHLERNDSKTDYLDELIMARVSM</sequence>
<dbReference type="Gene3D" id="1.10.390.10">
    <property type="entry name" value="Neutral Protease Domain 2"/>
    <property type="match status" value="1"/>
</dbReference>
<protein>
    <submittedName>
        <fullName evidence="4">M61 family metallopeptidase</fullName>
    </submittedName>
</protein>
<evidence type="ECO:0000259" key="2">
    <source>
        <dbReference type="Pfam" id="PF05299"/>
    </source>
</evidence>
<dbReference type="InterPro" id="IPR024191">
    <property type="entry name" value="Peptidase_M61"/>
</dbReference>
<proteinExistence type="predicted"/>
<keyword evidence="5" id="KW-1185">Reference proteome</keyword>
<evidence type="ECO:0000256" key="1">
    <source>
        <dbReference type="SAM" id="SignalP"/>
    </source>
</evidence>
<accession>A0ABW1EMC8</accession>
<dbReference type="Proteomes" id="UP001596091">
    <property type="component" value="Unassembled WGS sequence"/>
</dbReference>
<dbReference type="Pfam" id="PF17899">
    <property type="entry name" value="Peptidase_M61_N"/>
    <property type="match status" value="1"/>
</dbReference>
<keyword evidence="1" id="KW-0732">Signal</keyword>
<reference evidence="5" key="1">
    <citation type="journal article" date="2019" name="Int. J. Syst. Evol. Microbiol.">
        <title>The Global Catalogue of Microorganisms (GCM) 10K type strain sequencing project: providing services to taxonomists for standard genome sequencing and annotation.</title>
        <authorList>
            <consortium name="The Broad Institute Genomics Platform"/>
            <consortium name="The Broad Institute Genome Sequencing Center for Infectious Disease"/>
            <person name="Wu L."/>
            <person name="Ma J."/>
        </authorList>
    </citation>
    <scope>NUCLEOTIDE SEQUENCE [LARGE SCALE GENOMIC DNA]</scope>
    <source>
        <strain evidence="5">JCM 4087</strain>
    </source>
</reference>
<dbReference type="Gene3D" id="2.60.40.3650">
    <property type="match status" value="1"/>
</dbReference>
<feature type="domain" description="Peptidase M61 catalytic" evidence="2">
    <location>
        <begin position="297"/>
        <end position="411"/>
    </location>
</feature>
<feature type="signal peptide" evidence="1">
    <location>
        <begin position="1"/>
        <end position="25"/>
    </location>
</feature>
<dbReference type="Pfam" id="PF05299">
    <property type="entry name" value="Peptidase_M61"/>
    <property type="match status" value="1"/>
</dbReference>
<dbReference type="InterPro" id="IPR040756">
    <property type="entry name" value="Peptidase_M61_N"/>
</dbReference>
<comment type="caution">
    <text evidence="4">The sequence shown here is derived from an EMBL/GenBank/DDBJ whole genome shotgun (WGS) entry which is preliminary data.</text>
</comment>
<dbReference type="InterPro" id="IPR007963">
    <property type="entry name" value="Peptidase_M61_catalytic"/>
</dbReference>
<dbReference type="RefSeq" id="WP_263340826.1">
    <property type="nucleotide sequence ID" value="NZ_JAGSYH010000006.1"/>
</dbReference>
<feature type="domain" description="Peptidase M61 N-terminal" evidence="3">
    <location>
        <begin position="33"/>
        <end position="198"/>
    </location>
</feature>
<organism evidence="4 5">
    <name type="scientific">Acidicapsa dinghuensis</name>
    <dbReference type="NCBI Taxonomy" id="2218256"/>
    <lineage>
        <taxon>Bacteria</taxon>
        <taxon>Pseudomonadati</taxon>
        <taxon>Acidobacteriota</taxon>
        <taxon>Terriglobia</taxon>
        <taxon>Terriglobales</taxon>
        <taxon>Acidobacteriaceae</taxon>
        <taxon>Acidicapsa</taxon>
    </lineage>
</organism>
<evidence type="ECO:0000259" key="3">
    <source>
        <dbReference type="Pfam" id="PF17899"/>
    </source>
</evidence>
<dbReference type="EMBL" id="JBHSPH010000008">
    <property type="protein sequence ID" value="MFC5864118.1"/>
    <property type="molecule type" value="Genomic_DNA"/>
</dbReference>
<evidence type="ECO:0000313" key="5">
    <source>
        <dbReference type="Proteomes" id="UP001596091"/>
    </source>
</evidence>
<dbReference type="PIRSF" id="PIRSF016493">
    <property type="entry name" value="Glycyl_aminpptds"/>
    <property type="match status" value="1"/>
</dbReference>
<dbReference type="InterPro" id="IPR027268">
    <property type="entry name" value="Peptidase_M4/M1_CTD_sf"/>
</dbReference>
<feature type="chain" id="PRO_5045889295" evidence="1">
    <location>
        <begin position="26"/>
        <end position="614"/>
    </location>
</feature>